<dbReference type="EMBL" id="LAEV01001983">
    <property type="protein sequence ID" value="KKA26755.1"/>
    <property type="molecule type" value="Genomic_DNA"/>
</dbReference>
<dbReference type="OrthoDB" id="408631at2759"/>
<keyword evidence="2 3" id="KW-0378">Hydrolase</keyword>
<evidence type="ECO:0000313" key="5">
    <source>
        <dbReference type="EMBL" id="KKA26755.1"/>
    </source>
</evidence>
<proteinExistence type="inferred from homology"/>
<dbReference type="Gene3D" id="3.40.50.1820">
    <property type="entry name" value="alpha/beta hydrolase"/>
    <property type="match status" value="1"/>
</dbReference>
<dbReference type="ESTHER" id="9pezi-a0a0f4z8t9">
    <property type="family name" value="Fungal_carboxylesterase_lipase"/>
</dbReference>
<evidence type="ECO:0000256" key="1">
    <source>
        <dbReference type="ARBA" id="ARBA00005964"/>
    </source>
</evidence>
<organism evidence="5 6">
    <name type="scientific">Thielaviopsis punctulata</name>
    <dbReference type="NCBI Taxonomy" id="72032"/>
    <lineage>
        <taxon>Eukaryota</taxon>
        <taxon>Fungi</taxon>
        <taxon>Dikarya</taxon>
        <taxon>Ascomycota</taxon>
        <taxon>Pezizomycotina</taxon>
        <taxon>Sordariomycetes</taxon>
        <taxon>Hypocreomycetidae</taxon>
        <taxon>Microascales</taxon>
        <taxon>Ceratocystidaceae</taxon>
        <taxon>Thielaviopsis</taxon>
    </lineage>
</organism>
<name>A0A0F4Z8T9_9PEZI</name>
<dbReference type="PANTHER" id="PTHR43918">
    <property type="entry name" value="ACETYLCHOLINESTERASE"/>
    <property type="match status" value="1"/>
</dbReference>
<dbReference type="SUPFAM" id="SSF53474">
    <property type="entry name" value="alpha/beta-Hydrolases"/>
    <property type="match status" value="1"/>
</dbReference>
<comment type="similarity">
    <text evidence="1 3">Belongs to the type-B carboxylesterase/lipase family.</text>
</comment>
<dbReference type="Proteomes" id="UP000033483">
    <property type="component" value="Unassembled WGS sequence"/>
</dbReference>
<evidence type="ECO:0000256" key="3">
    <source>
        <dbReference type="RuleBase" id="RU361235"/>
    </source>
</evidence>
<dbReference type="InterPro" id="IPR019826">
    <property type="entry name" value="Carboxylesterase_B_AS"/>
</dbReference>
<dbReference type="InterPro" id="IPR002018">
    <property type="entry name" value="CarbesteraseB"/>
</dbReference>
<dbReference type="AlphaFoldDB" id="A0A0F4Z8T9"/>
<dbReference type="EC" id="3.1.1.-" evidence="3"/>
<dbReference type="GO" id="GO:0052689">
    <property type="term" value="F:carboxylic ester hydrolase activity"/>
    <property type="evidence" value="ECO:0007669"/>
    <property type="project" value="TreeGrafter"/>
</dbReference>
<sequence length="569" mass="62520">MDTVYEPLPSTPTQQSIKRRYRLLRVVPERYWWQVLVAGPGAPGVPYGTPEDGRMLLGKDGQGPIVNLGYVKYQGLWQANGIAEFTGMRYAKAPLGELRWRAPEDPGKQHGLRRATQFGKACHATGRGLMPGHSEDCLFANVWTPSHVTGATKLPVWVFIQGGGYNSNSAVETRGSEIVAASGYNVVVVTFNYRVSLWGFLAGEAVKKDGVLNVGLHDQRKLLHWVQRHISKFGGDPSQVMIHGHSAGAGSVAHQLTAYAARNDSLFASALLQSPFFPPQPEVSEVEWMFNATAQLAGCNATDNSVMACLRAADGHMLQDIVNHARVAPGKTGSSIFYWLPVTDGDFVQGNVVVAMKEGRYVPVPLVAGTVNNEGSTFGSEATSFDDLLDFVSNNFPHYNSSWSSVLKEDYPLTTAISGHASWFPTTSQCYGDSIFTCPMLLSTQAGSGPSIWVYRYNVTDENEAALGLGVPHGADLPAFFGPSSTSSPQSYFTYNALMVELVMRYMISFARTKNPNTLEQEADKLQEWPQWRSDRRTRQVFELGNVRTEQLGDDVQQRCRDWGGLLGY</sequence>
<evidence type="ECO:0000256" key="2">
    <source>
        <dbReference type="ARBA" id="ARBA00022801"/>
    </source>
</evidence>
<keyword evidence="6" id="KW-1185">Reference proteome</keyword>
<comment type="caution">
    <text evidence="5">The sequence shown here is derived from an EMBL/GenBank/DDBJ whole genome shotgun (WGS) entry which is preliminary data.</text>
</comment>
<gene>
    <name evidence="5" type="ORF">TD95_000866</name>
</gene>
<dbReference type="InterPro" id="IPR050654">
    <property type="entry name" value="AChE-related_enzymes"/>
</dbReference>
<feature type="domain" description="Carboxylesterase type B" evidence="4">
    <location>
        <begin position="80"/>
        <end position="549"/>
    </location>
</feature>
<dbReference type="PANTHER" id="PTHR43918:SF4">
    <property type="entry name" value="CARBOXYLIC ESTER HYDROLASE"/>
    <property type="match status" value="1"/>
</dbReference>
<protein>
    <recommendedName>
        <fullName evidence="3">Carboxylic ester hydrolase</fullName>
        <ecNumber evidence="3">3.1.1.-</ecNumber>
    </recommendedName>
</protein>
<dbReference type="InterPro" id="IPR029058">
    <property type="entry name" value="AB_hydrolase_fold"/>
</dbReference>
<dbReference type="PROSITE" id="PS00122">
    <property type="entry name" value="CARBOXYLESTERASE_B_1"/>
    <property type="match status" value="1"/>
</dbReference>
<evidence type="ECO:0000259" key="4">
    <source>
        <dbReference type="Pfam" id="PF00135"/>
    </source>
</evidence>
<reference evidence="5 6" key="1">
    <citation type="submission" date="2015-03" db="EMBL/GenBank/DDBJ databases">
        <authorList>
            <person name="Radwan O."/>
            <person name="Al-Naeli F.A."/>
            <person name="Rendon G.A."/>
            <person name="Fields C."/>
        </authorList>
    </citation>
    <scope>NUCLEOTIDE SEQUENCE [LARGE SCALE GENOMIC DNA]</scope>
    <source>
        <strain evidence="5">CR-DP1</strain>
    </source>
</reference>
<dbReference type="Pfam" id="PF00135">
    <property type="entry name" value="COesterase"/>
    <property type="match status" value="1"/>
</dbReference>
<accession>A0A0F4Z8T9</accession>
<evidence type="ECO:0000313" key="6">
    <source>
        <dbReference type="Proteomes" id="UP000033483"/>
    </source>
</evidence>